<keyword evidence="1" id="KW-0812">Transmembrane</keyword>
<feature type="transmembrane region" description="Helical" evidence="1">
    <location>
        <begin position="120"/>
        <end position="144"/>
    </location>
</feature>
<evidence type="ECO:0000259" key="2">
    <source>
        <dbReference type="Pfam" id="PF12158"/>
    </source>
</evidence>
<dbReference type="Pfam" id="PF12158">
    <property type="entry name" value="DUF3592"/>
    <property type="match status" value="1"/>
</dbReference>
<organism evidence="3 4">
    <name type="scientific">Candidatus Terrybacteria bacterium RIFCSPHIGHO2_01_FULL_43_35</name>
    <dbReference type="NCBI Taxonomy" id="1802361"/>
    <lineage>
        <taxon>Bacteria</taxon>
        <taxon>Candidatus Terryibacteriota</taxon>
    </lineage>
</organism>
<dbReference type="AlphaFoldDB" id="A0A1G2PCN7"/>
<evidence type="ECO:0000313" key="3">
    <source>
        <dbReference type="EMBL" id="OHA46106.1"/>
    </source>
</evidence>
<comment type="caution">
    <text evidence="3">The sequence shown here is derived from an EMBL/GenBank/DDBJ whole genome shotgun (WGS) entry which is preliminary data.</text>
</comment>
<dbReference type="EMBL" id="MHSR01000021">
    <property type="protein sequence ID" value="OHA46106.1"/>
    <property type="molecule type" value="Genomic_DNA"/>
</dbReference>
<accession>A0A1G2PCN7</accession>
<evidence type="ECO:0000256" key="1">
    <source>
        <dbReference type="SAM" id="Phobius"/>
    </source>
</evidence>
<feature type="domain" description="DUF3592" evidence="2">
    <location>
        <begin position="33"/>
        <end position="118"/>
    </location>
</feature>
<keyword evidence="1" id="KW-0472">Membrane</keyword>
<protein>
    <recommendedName>
        <fullName evidence="2">DUF3592 domain-containing protein</fullName>
    </recommendedName>
</protein>
<proteinExistence type="predicted"/>
<sequence length="166" mass="17701">MPIFIVIGAALTIFWGIPTARNAMESKNWPLSEGRITVSDVSENYDSDNNGKTYSAKVAFEYTVNGRQYVGSRVTFGDYDSSDPAHASGIVMRYPVGESVQVYYDPDEPKTSVLEPGTSWSSFVGLGAGGIFSLIGIIGFAFALKKVRSGGATVAPQVAPPTPPQP</sequence>
<dbReference type="Proteomes" id="UP000178869">
    <property type="component" value="Unassembled WGS sequence"/>
</dbReference>
<evidence type="ECO:0000313" key="4">
    <source>
        <dbReference type="Proteomes" id="UP000178869"/>
    </source>
</evidence>
<keyword evidence="1" id="KW-1133">Transmembrane helix</keyword>
<reference evidence="3 4" key="1">
    <citation type="journal article" date="2016" name="Nat. Commun.">
        <title>Thousands of microbial genomes shed light on interconnected biogeochemical processes in an aquifer system.</title>
        <authorList>
            <person name="Anantharaman K."/>
            <person name="Brown C.T."/>
            <person name="Hug L.A."/>
            <person name="Sharon I."/>
            <person name="Castelle C.J."/>
            <person name="Probst A.J."/>
            <person name="Thomas B.C."/>
            <person name="Singh A."/>
            <person name="Wilkins M.J."/>
            <person name="Karaoz U."/>
            <person name="Brodie E.L."/>
            <person name="Williams K.H."/>
            <person name="Hubbard S.S."/>
            <person name="Banfield J.F."/>
        </authorList>
    </citation>
    <scope>NUCLEOTIDE SEQUENCE [LARGE SCALE GENOMIC DNA]</scope>
</reference>
<name>A0A1G2PCN7_9BACT</name>
<gene>
    <name evidence="3" type="ORF">A2828_02690</name>
</gene>
<dbReference type="InterPro" id="IPR021994">
    <property type="entry name" value="DUF3592"/>
</dbReference>